<keyword evidence="2" id="KW-1185">Reference proteome</keyword>
<reference evidence="1 2" key="1">
    <citation type="submission" date="2019-03" db="EMBL/GenBank/DDBJ databases">
        <title>Genomic Encyclopedia of Type Strains, Phase IV (KMG-IV): sequencing the most valuable type-strain genomes for metagenomic binning, comparative biology and taxonomic classification.</title>
        <authorList>
            <person name="Goeker M."/>
        </authorList>
    </citation>
    <scope>NUCLEOTIDE SEQUENCE [LARGE SCALE GENOMIC DNA]</scope>
    <source>
        <strain evidence="1 2">DSM 18401</strain>
    </source>
</reference>
<accession>A0A4V6NL64</accession>
<dbReference type="EMBL" id="SLVX01000015">
    <property type="protein sequence ID" value="TCN40610.1"/>
    <property type="molecule type" value="Genomic_DNA"/>
</dbReference>
<protein>
    <submittedName>
        <fullName evidence="1">Uncharacterized protein</fullName>
    </submittedName>
</protein>
<evidence type="ECO:0000313" key="1">
    <source>
        <dbReference type="EMBL" id="TCN40610.1"/>
    </source>
</evidence>
<comment type="caution">
    <text evidence="1">The sequence shown here is derived from an EMBL/GenBank/DDBJ whole genome shotgun (WGS) entry which is preliminary data.</text>
</comment>
<name>A0A4V6NL64_SHIGR</name>
<gene>
    <name evidence="1" type="ORF">EV665_11555</name>
</gene>
<proteinExistence type="predicted"/>
<dbReference type="Proteomes" id="UP000295351">
    <property type="component" value="Unassembled WGS sequence"/>
</dbReference>
<dbReference type="AlphaFoldDB" id="A0A4V6NL64"/>
<evidence type="ECO:0000313" key="2">
    <source>
        <dbReference type="Proteomes" id="UP000295351"/>
    </source>
</evidence>
<organism evidence="1 2">
    <name type="scientific">Shinella granuli</name>
    <dbReference type="NCBI Taxonomy" id="323621"/>
    <lineage>
        <taxon>Bacteria</taxon>
        <taxon>Pseudomonadati</taxon>
        <taxon>Pseudomonadota</taxon>
        <taxon>Alphaproteobacteria</taxon>
        <taxon>Hyphomicrobiales</taxon>
        <taxon>Rhizobiaceae</taxon>
        <taxon>Shinella</taxon>
    </lineage>
</organism>
<sequence length="95" mass="10050">MTQIVTVSPATAAYASQGMRSQTRANTLFEERIHAWSEDAKVRGDARAIAALNVIHPPALALALITAPGGAPQVTVAEAQRLYDENELPALPESA</sequence>